<evidence type="ECO:0000259" key="4">
    <source>
        <dbReference type="Pfam" id="PF00884"/>
    </source>
</evidence>
<accession>A0A3D3QYD1</accession>
<dbReference type="InterPro" id="IPR050738">
    <property type="entry name" value="Sulfatase"/>
</dbReference>
<evidence type="ECO:0000313" key="5">
    <source>
        <dbReference type="EMBL" id="HCO21604.1"/>
    </source>
</evidence>
<evidence type="ECO:0000313" key="6">
    <source>
        <dbReference type="Proteomes" id="UP000263642"/>
    </source>
</evidence>
<protein>
    <submittedName>
        <fullName evidence="5">Sulfatase</fullName>
    </submittedName>
</protein>
<feature type="domain" description="Sulfatase N-terminal" evidence="4">
    <location>
        <begin position="33"/>
        <end position="73"/>
    </location>
</feature>
<evidence type="ECO:0000256" key="1">
    <source>
        <dbReference type="ARBA" id="ARBA00008779"/>
    </source>
</evidence>
<evidence type="ECO:0000256" key="3">
    <source>
        <dbReference type="SAM" id="SignalP"/>
    </source>
</evidence>
<feature type="chain" id="PRO_5017778831" evidence="3">
    <location>
        <begin position="29"/>
        <end position="73"/>
    </location>
</feature>
<proteinExistence type="inferred from homology"/>
<dbReference type="GO" id="GO:0004065">
    <property type="term" value="F:arylsulfatase activity"/>
    <property type="evidence" value="ECO:0007669"/>
    <property type="project" value="TreeGrafter"/>
</dbReference>
<sequence>MKSFTQSIRPILILSGLFLSLFLPIAHAADKQSNIVYILADDLGYGDVSCYNPESKIKTPHIDRLAAEGMKFT</sequence>
<evidence type="ECO:0000256" key="2">
    <source>
        <dbReference type="ARBA" id="ARBA00022801"/>
    </source>
</evidence>
<organism evidence="5 6">
    <name type="scientific">Gimesia maris</name>
    <dbReference type="NCBI Taxonomy" id="122"/>
    <lineage>
        <taxon>Bacteria</taxon>
        <taxon>Pseudomonadati</taxon>
        <taxon>Planctomycetota</taxon>
        <taxon>Planctomycetia</taxon>
        <taxon>Planctomycetales</taxon>
        <taxon>Planctomycetaceae</taxon>
        <taxon>Gimesia</taxon>
    </lineage>
</organism>
<gene>
    <name evidence="5" type="ORF">DIT97_00470</name>
</gene>
<dbReference type="Pfam" id="PF00884">
    <property type="entry name" value="Sulfatase"/>
    <property type="match status" value="1"/>
</dbReference>
<dbReference type="PANTHER" id="PTHR42693">
    <property type="entry name" value="ARYLSULFATASE FAMILY MEMBER"/>
    <property type="match status" value="1"/>
</dbReference>
<name>A0A3D3QYD1_9PLAN</name>
<feature type="signal peptide" evidence="3">
    <location>
        <begin position="1"/>
        <end position="28"/>
    </location>
</feature>
<comment type="similarity">
    <text evidence="1">Belongs to the sulfatase family.</text>
</comment>
<keyword evidence="3" id="KW-0732">Signal</keyword>
<dbReference type="Gene3D" id="3.40.720.10">
    <property type="entry name" value="Alkaline Phosphatase, subunit A"/>
    <property type="match status" value="1"/>
</dbReference>
<dbReference type="AlphaFoldDB" id="A0A3D3QYD1"/>
<keyword evidence="2" id="KW-0378">Hydrolase</keyword>
<dbReference type="EMBL" id="DQAY01000008">
    <property type="protein sequence ID" value="HCO21604.1"/>
    <property type="molecule type" value="Genomic_DNA"/>
</dbReference>
<feature type="non-terminal residue" evidence="5">
    <location>
        <position position="73"/>
    </location>
</feature>
<dbReference type="SUPFAM" id="SSF53649">
    <property type="entry name" value="Alkaline phosphatase-like"/>
    <property type="match status" value="1"/>
</dbReference>
<dbReference type="PANTHER" id="PTHR42693:SF53">
    <property type="entry name" value="ENDO-4-O-SULFATASE"/>
    <property type="match status" value="1"/>
</dbReference>
<comment type="caution">
    <text evidence="5">The sequence shown here is derived from an EMBL/GenBank/DDBJ whole genome shotgun (WGS) entry which is preliminary data.</text>
</comment>
<reference evidence="5 6" key="1">
    <citation type="journal article" date="2018" name="Nat. Biotechnol.">
        <title>A standardized bacterial taxonomy based on genome phylogeny substantially revises the tree of life.</title>
        <authorList>
            <person name="Parks D.H."/>
            <person name="Chuvochina M."/>
            <person name="Waite D.W."/>
            <person name="Rinke C."/>
            <person name="Skarshewski A."/>
            <person name="Chaumeil P.A."/>
            <person name="Hugenholtz P."/>
        </authorList>
    </citation>
    <scope>NUCLEOTIDE SEQUENCE [LARGE SCALE GENOMIC DNA]</scope>
    <source>
        <strain evidence="5">UBA9375</strain>
    </source>
</reference>
<dbReference type="Proteomes" id="UP000263642">
    <property type="component" value="Unassembled WGS sequence"/>
</dbReference>
<dbReference type="InterPro" id="IPR017850">
    <property type="entry name" value="Alkaline_phosphatase_core_sf"/>
</dbReference>
<dbReference type="InterPro" id="IPR000917">
    <property type="entry name" value="Sulfatase_N"/>
</dbReference>